<accession>A0A6C0GG45</accession>
<dbReference type="KEGG" id="rhoz:GXP67_09800"/>
<dbReference type="EMBL" id="CP048222">
    <property type="protein sequence ID" value="QHT66927.1"/>
    <property type="molecule type" value="Genomic_DNA"/>
</dbReference>
<gene>
    <name evidence="1" type="ORF">GXP67_09800</name>
</gene>
<proteinExistence type="predicted"/>
<dbReference type="RefSeq" id="WP_162442977.1">
    <property type="nucleotide sequence ID" value="NZ_CP048222.1"/>
</dbReference>
<dbReference type="Proteomes" id="UP000480178">
    <property type="component" value="Chromosome"/>
</dbReference>
<protein>
    <submittedName>
        <fullName evidence="1">Uncharacterized protein</fullName>
    </submittedName>
</protein>
<dbReference type="AlphaFoldDB" id="A0A6C0GG45"/>
<evidence type="ECO:0000313" key="2">
    <source>
        <dbReference type="Proteomes" id="UP000480178"/>
    </source>
</evidence>
<keyword evidence="2" id="KW-1185">Reference proteome</keyword>
<organism evidence="1 2">
    <name type="scientific">Rhodocytophaga rosea</name>
    <dbReference type="NCBI Taxonomy" id="2704465"/>
    <lineage>
        <taxon>Bacteria</taxon>
        <taxon>Pseudomonadati</taxon>
        <taxon>Bacteroidota</taxon>
        <taxon>Cytophagia</taxon>
        <taxon>Cytophagales</taxon>
        <taxon>Rhodocytophagaceae</taxon>
        <taxon>Rhodocytophaga</taxon>
    </lineage>
</organism>
<sequence length="101" mass="11940">MRSTLFGILFAALVLGGIWYYNDRWEQAKMEEFARERGMEIVDLEWRSGNTGPMTYGRGVTVYRAVYKDKAGVELHYWFRFEGSDICIYQEPSPEKYIHIK</sequence>
<name>A0A6C0GG45_9BACT</name>
<reference evidence="1 2" key="1">
    <citation type="submission" date="2020-01" db="EMBL/GenBank/DDBJ databases">
        <authorList>
            <person name="Kim M.K."/>
        </authorList>
    </citation>
    <scope>NUCLEOTIDE SEQUENCE [LARGE SCALE GENOMIC DNA]</scope>
    <source>
        <strain evidence="1 2">172606-1</strain>
    </source>
</reference>
<evidence type="ECO:0000313" key="1">
    <source>
        <dbReference type="EMBL" id="QHT66927.1"/>
    </source>
</evidence>